<accession>A0A9P6AGB7</accession>
<keyword evidence="2" id="KW-1185">Reference proteome</keyword>
<dbReference type="EMBL" id="MU129166">
    <property type="protein sequence ID" value="KAF9505211.1"/>
    <property type="molecule type" value="Genomic_DNA"/>
</dbReference>
<dbReference type="AlphaFoldDB" id="A0A9P6AGB7"/>
<dbReference type="OrthoDB" id="2802356at2759"/>
<evidence type="ECO:0000313" key="1">
    <source>
        <dbReference type="EMBL" id="KAF9505211.1"/>
    </source>
</evidence>
<gene>
    <name evidence="1" type="ORF">BS47DRAFT_563721</name>
</gene>
<protein>
    <submittedName>
        <fullName evidence="1">Uncharacterized protein</fullName>
    </submittedName>
</protein>
<organism evidence="1 2">
    <name type="scientific">Hydnum rufescens UP504</name>
    <dbReference type="NCBI Taxonomy" id="1448309"/>
    <lineage>
        <taxon>Eukaryota</taxon>
        <taxon>Fungi</taxon>
        <taxon>Dikarya</taxon>
        <taxon>Basidiomycota</taxon>
        <taxon>Agaricomycotina</taxon>
        <taxon>Agaricomycetes</taxon>
        <taxon>Cantharellales</taxon>
        <taxon>Hydnaceae</taxon>
        <taxon>Hydnum</taxon>
    </lineage>
</organism>
<reference evidence="1" key="1">
    <citation type="journal article" date="2020" name="Nat. Commun.">
        <title>Large-scale genome sequencing of mycorrhizal fungi provides insights into the early evolution of symbiotic traits.</title>
        <authorList>
            <person name="Miyauchi S."/>
            <person name="Kiss E."/>
            <person name="Kuo A."/>
            <person name="Drula E."/>
            <person name="Kohler A."/>
            <person name="Sanchez-Garcia M."/>
            <person name="Morin E."/>
            <person name="Andreopoulos B."/>
            <person name="Barry K.W."/>
            <person name="Bonito G."/>
            <person name="Buee M."/>
            <person name="Carver A."/>
            <person name="Chen C."/>
            <person name="Cichocki N."/>
            <person name="Clum A."/>
            <person name="Culley D."/>
            <person name="Crous P.W."/>
            <person name="Fauchery L."/>
            <person name="Girlanda M."/>
            <person name="Hayes R.D."/>
            <person name="Keri Z."/>
            <person name="LaButti K."/>
            <person name="Lipzen A."/>
            <person name="Lombard V."/>
            <person name="Magnuson J."/>
            <person name="Maillard F."/>
            <person name="Murat C."/>
            <person name="Nolan M."/>
            <person name="Ohm R.A."/>
            <person name="Pangilinan J."/>
            <person name="Pereira M.F."/>
            <person name="Perotto S."/>
            <person name="Peter M."/>
            <person name="Pfister S."/>
            <person name="Riley R."/>
            <person name="Sitrit Y."/>
            <person name="Stielow J.B."/>
            <person name="Szollosi G."/>
            <person name="Zifcakova L."/>
            <person name="Stursova M."/>
            <person name="Spatafora J.W."/>
            <person name="Tedersoo L."/>
            <person name="Vaario L.M."/>
            <person name="Yamada A."/>
            <person name="Yan M."/>
            <person name="Wang P."/>
            <person name="Xu J."/>
            <person name="Bruns T."/>
            <person name="Baldrian P."/>
            <person name="Vilgalys R."/>
            <person name="Dunand C."/>
            <person name="Henrissat B."/>
            <person name="Grigoriev I.V."/>
            <person name="Hibbett D."/>
            <person name="Nagy L.G."/>
            <person name="Martin F.M."/>
        </authorList>
    </citation>
    <scope>NUCLEOTIDE SEQUENCE</scope>
    <source>
        <strain evidence="1">UP504</strain>
    </source>
</reference>
<comment type="caution">
    <text evidence="1">The sequence shown here is derived from an EMBL/GenBank/DDBJ whole genome shotgun (WGS) entry which is preliminary data.</text>
</comment>
<dbReference type="Proteomes" id="UP000886523">
    <property type="component" value="Unassembled WGS sequence"/>
</dbReference>
<proteinExistence type="predicted"/>
<evidence type="ECO:0000313" key="2">
    <source>
        <dbReference type="Proteomes" id="UP000886523"/>
    </source>
</evidence>
<name>A0A9P6AGB7_9AGAM</name>
<sequence length="316" mass="35325">MAYYGYYQQTPHWGQASYANQYNQLAPPLPSYQPQPTWTGQDYFSAHYGLANNGIIDNSDVNMFDYVWSRLKGLVGAQAARTSEARHWHSRVYGGYVDITTLLPGDLGAAAGYETFRLFNYHKSVYRQPLMDDWDREEEALAGLAIAEATKLWSYCQRPTDKYGRRETCEVAAATAQRLLRKSHRAGGLYSFEDSTSSSEFDDDYRLSRRRRLGRRRSSLGYGAATSLAVGPYLGVESTSMPTYQGQIAYPAASTNYPTYGTQSIGYNPAYPQYGNAPYSGAGVGGLVVPAQKAKSCVLHIPCYTRILLRKSPRKH</sequence>